<dbReference type="InterPro" id="IPR018666">
    <property type="entry name" value="DUF2125"/>
</dbReference>
<name>A0A3T0N902_9RHOB</name>
<dbReference type="OrthoDB" id="7625707at2"/>
<sequence>MRVMKLLLTGALLWSLYWFAAGWGLRSGIDSWFSEQQRQGWQAEYSELSGGGYPSHHSTRINQPTLADPGTGTAWRADWLEIESPAIWPGRQTLQFAPTPQRLSYFDQTVVIDAQELQARLHLAPGLALGLETMALSSGKWRISDGSETMIKADTMQMSMSQTDSPERYQLLVAATGFSPGTQLREILSASDALPDDFDTLTLDMEVTFDTAWDRTALELRRPQPRQITLALADAHWGELRLKATGALDVNEAGIPTGELSLKIENWRKMLVMADGAGALPAKALDGIERVLALLAGLSGNPRDLDTQLSFRNGYIALGPIPLGAAPRLILR</sequence>
<evidence type="ECO:0000313" key="2">
    <source>
        <dbReference type="Proteomes" id="UP000283063"/>
    </source>
</evidence>
<proteinExistence type="predicted"/>
<dbReference type="Proteomes" id="UP000283063">
    <property type="component" value="Chromosome"/>
</dbReference>
<protein>
    <submittedName>
        <fullName evidence="1">DUF2125 domain-containing protein</fullName>
    </submittedName>
</protein>
<dbReference type="Pfam" id="PF09898">
    <property type="entry name" value="DUF2125"/>
    <property type="match status" value="1"/>
</dbReference>
<dbReference type="AlphaFoldDB" id="A0A3T0N902"/>
<evidence type="ECO:0000313" key="1">
    <source>
        <dbReference type="EMBL" id="AZV80508.1"/>
    </source>
</evidence>
<gene>
    <name evidence="1" type="ORF">EBB79_16325</name>
</gene>
<keyword evidence="2" id="KW-1185">Reference proteome</keyword>
<organism evidence="1 2">
    <name type="scientific">Parasedimentitalea marina</name>
    <dbReference type="NCBI Taxonomy" id="2483033"/>
    <lineage>
        <taxon>Bacteria</taxon>
        <taxon>Pseudomonadati</taxon>
        <taxon>Pseudomonadota</taxon>
        <taxon>Alphaproteobacteria</taxon>
        <taxon>Rhodobacterales</taxon>
        <taxon>Paracoccaceae</taxon>
        <taxon>Parasedimentitalea</taxon>
    </lineage>
</organism>
<dbReference type="EMBL" id="CP033219">
    <property type="protein sequence ID" value="AZV80508.1"/>
    <property type="molecule type" value="Genomic_DNA"/>
</dbReference>
<reference evidence="1 2" key="1">
    <citation type="submission" date="2018-10" db="EMBL/GenBank/DDBJ databases">
        <title>Parasedimentitalea marina sp. nov., a psychrophilic bacterium isolated from deep seawater of the New Britain Trench.</title>
        <authorList>
            <person name="Cao J."/>
        </authorList>
    </citation>
    <scope>NUCLEOTIDE SEQUENCE [LARGE SCALE GENOMIC DNA]</scope>
    <source>
        <strain evidence="1 2">W43</strain>
    </source>
</reference>
<dbReference type="KEGG" id="sedi:EBB79_16325"/>
<accession>A0A3T0N902</accession>